<sequence>WLEEKSPFASNAVESEDGRTKNYCWSPLEKETFSPYPLGPPSAQDSVSVPGGSAPIEGCIRKTQLEGGLGKPRQEDKITGHWEVSAEGNRTAGNKKLPPSEQPKKSGDEFDDLLSSFILLRSKQRVTRNEESEDLVIEGEVLNAQEETPPSENHGSPVVLNATIPLERPTKENEPIGTLVIKAAESQFQAYLILEVAAAPVLKELMTFDVYNWSFATLNFDDSRFFLKQQEKVVSDTFKQGATAGTNDAKDITLFKHAAILHLLVTVRDLLLTCNLNTALEYLSKAKDRYKDFLGCTLDKIWRQLKIVQIAIPNCENNPKITELCHQMSKWVHSNMNDQNKVIIITRMDFDEEIAFMINSISTVQGLKTGYLKAEGRGTFLETQNIKNNLEKYCCMVVHNQHIGPDFPWTYFSLVVEYNYSDSSYWIDLCKKMKISFIVFKTAVPEAVEISPDNFGDVLLKVQIPYVFLTSEGLLNIPEILQLLESEYNITCIERSACEGLQFFGSTEHYVVMTVDEGTVIIVQNVEELSQEKSSDNMVLRLMVLSLQYTSCWMILYSRERLNSEYSLAAKTLHHLALTYAALVPFAQKSEDFDVKVVALTPGVEETAVLVRQIADHTLMTSKQHPQEWLDKSWLSVLPSEAEKCLLTFPCTNPLVAQVMLRKSSSLEWLLSATFDQLQNLLPEVPEKVLKHFSDITSLYTLKHPFPPISTNDMVLLQENISSAIAIGTPVPFPEALLPSFQQPGPLTEYSRSENSSPNYGPNVPCTMRHNLKAPLVAYKGDLSPFQKSNKLDQQHHLPFQKTMETGWRGHSALTQNNIDRLVGISCEAAMPRLGYIQSSSDTYHEKNGQNRRCLSKTATGQCLERPIFFKNTVNRTAEEVHGLKNQHNSAPDSKQLQSLLAHKDVPFQQCSSSFLEFGRRTLGSPESQFEEKLNHFLTQAINSSSRDPCFCSSASNPDLFFHLDFQTIGEDAGKKGHCSLSSMQREPGGSAGLELTPTPQLKKRRLTFEKDPGRNGDGDEEAEAEAEEDDDDVKYILNTQTALLYGSLTSQEIKPASHNTDASQSQVVDEF</sequence>
<accession>A0A9Q1B4U9</accession>
<feature type="non-terminal residue" evidence="2">
    <location>
        <position position="1"/>
    </location>
</feature>
<reference evidence="2" key="1">
    <citation type="journal article" date="2023" name="DNA Res.">
        <title>Chromosome-level genome assembly of Phrynocephalus forsythii using third-generation DNA sequencing and Hi-C analysis.</title>
        <authorList>
            <person name="Qi Y."/>
            <person name="Zhao W."/>
            <person name="Zhao Y."/>
            <person name="Niu C."/>
            <person name="Cao S."/>
            <person name="Zhang Y."/>
        </authorList>
    </citation>
    <scope>NUCLEOTIDE SEQUENCE</scope>
    <source>
        <tissue evidence="2">Muscle</tissue>
    </source>
</reference>
<dbReference type="GO" id="GO:0000794">
    <property type="term" value="C:condensed nuclear chromosome"/>
    <property type="evidence" value="ECO:0007669"/>
    <property type="project" value="InterPro"/>
</dbReference>
<keyword evidence="3" id="KW-1185">Reference proteome</keyword>
<evidence type="ECO:0008006" key="4">
    <source>
        <dbReference type="Google" id="ProtNLM"/>
    </source>
</evidence>
<feature type="region of interest" description="Disordered" evidence="1">
    <location>
        <begin position="35"/>
        <end position="109"/>
    </location>
</feature>
<proteinExistence type="predicted"/>
<gene>
    <name evidence="2" type="ORF">JRQ81_013325</name>
</gene>
<feature type="compositionally biased region" description="Acidic residues" evidence="1">
    <location>
        <begin position="1019"/>
        <end position="1033"/>
    </location>
</feature>
<dbReference type="Pfam" id="PF17825">
    <property type="entry name" value="DUF5587"/>
    <property type="match status" value="1"/>
</dbReference>
<dbReference type="AlphaFoldDB" id="A0A9Q1B4U9"/>
<feature type="region of interest" description="Disordered" evidence="1">
    <location>
        <begin position="977"/>
        <end position="1034"/>
    </location>
</feature>
<evidence type="ECO:0000313" key="3">
    <source>
        <dbReference type="Proteomes" id="UP001142489"/>
    </source>
</evidence>
<dbReference type="PANTHER" id="PTHR35668">
    <property type="entry name" value="PROTEIN SHORTAGE IN CHIASMATA 1 ORTHOLOG"/>
    <property type="match status" value="1"/>
</dbReference>
<organism evidence="2 3">
    <name type="scientific">Phrynocephalus forsythii</name>
    <dbReference type="NCBI Taxonomy" id="171643"/>
    <lineage>
        <taxon>Eukaryota</taxon>
        <taxon>Metazoa</taxon>
        <taxon>Chordata</taxon>
        <taxon>Craniata</taxon>
        <taxon>Vertebrata</taxon>
        <taxon>Euteleostomi</taxon>
        <taxon>Lepidosauria</taxon>
        <taxon>Squamata</taxon>
        <taxon>Bifurcata</taxon>
        <taxon>Unidentata</taxon>
        <taxon>Episquamata</taxon>
        <taxon>Toxicofera</taxon>
        <taxon>Iguania</taxon>
        <taxon>Acrodonta</taxon>
        <taxon>Agamidae</taxon>
        <taxon>Agaminae</taxon>
        <taxon>Phrynocephalus</taxon>
    </lineage>
</organism>
<evidence type="ECO:0000313" key="2">
    <source>
        <dbReference type="EMBL" id="KAJ7335384.1"/>
    </source>
</evidence>
<dbReference type="OrthoDB" id="9909657at2759"/>
<dbReference type="Proteomes" id="UP001142489">
    <property type="component" value="Unassembled WGS sequence"/>
</dbReference>
<dbReference type="GO" id="GO:0003697">
    <property type="term" value="F:single-stranded DNA binding"/>
    <property type="evidence" value="ECO:0007669"/>
    <property type="project" value="TreeGrafter"/>
</dbReference>
<dbReference type="PANTHER" id="PTHR35668:SF1">
    <property type="entry name" value="PROTEIN SHORTAGE IN CHIASMATA 1 ORTHOLOG"/>
    <property type="match status" value="1"/>
</dbReference>
<feature type="compositionally biased region" description="Basic and acidic residues" evidence="1">
    <location>
        <begin position="1007"/>
        <end position="1018"/>
    </location>
</feature>
<evidence type="ECO:0000256" key="1">
    <source>
        <dbReference type="SAM" id="MobiDB-lite"/>
    </source>
</evidence>
<comment type="caution">
    <text evidence="2">The sequence shown here is derived from an EMBL/GenBank/DDBJ whole genome shotgun (WGS) entry which is preliminary data.</text>
</comment>
<dbReference type="GO" id="GO:0000712">
    <property type="term" value="P:resolution of meiotic recombination intermediates"/>
    <property type="evidence" value="ECO:0007669"/>
    <property type="project" value="InterPro"/>
</dbReference>
<dbReference type="InterPro" id="IPR039991">
    <property type="entry name" value="SHOC1"/>
</dbReference>
<dbReference type="GO" id="GO:0016887">
    <property type="term" value="F:ATP hydrolysis activity"/>
    <property type="evidence" value="ECO:0007669"/>
    <property type="project" value="InterPro"/>
</dbReference>
<dbReference type="EMBL" id="JAPFRF010000004">
    <property type="protein sequence ID" value="KAJ7335384.1"/>
    <property type="molecule type" value="Genomic_DNA"/>
</dbReference>
<protein>
    <recommendedName>
        <fullName evidence="4">Shortage in chiasmata 1</fullName>
    </recommendedName>
</protein>
<name>A0A9Q1B4U9_9SAUR</name>